<dbReference type="FunCoup" id="A0A6J1X8G4">
    <property type="interactions" value="73"/>
</dbReference>
<protein>
    <submittedName>
        <fullName evidence="10">Cytochrome P450 CYP12A2-like</fullName>
    </submittedName>
</protein>
<dbReference type="GO" id="GO:0020037">
    <property type="term" value="F:heme binding"/>
    <property type="evidence" value="ECO:0007669"/>
    <property type="project" value="InterPro"/>
</dbReference>
<keyword evidence="4 8" id="KW-0479">Metal-binding</keyword>
<sequence length="511" mass="58837">MRTSKLKPVSYLTKVNKNFIRNAAVNSAATAKVTEETIKTIQGKSWQEIPGPSSLPIIGQLHHFLPGGELHNATSFEFAKKMILKYGPITRLETLGIPPVIFLGDPESTAQILHGDNWLPIRPGFESLDYYRTNYKKNKSSEHYGLLTDHGEKWKKFRSKVNPALLQPKTIKLYSSVLDEVARDMINRLKSVRGEDNMIKTSFDVEMNLWSLESVGVIALGDRLNCFDPNLPEDSPAKKLINVVHEVLILAEELDFRPNLWRIFSTPKFKRAMKVYEEQEDLAKYFVNKTMEKFKSKNVTNDEEKSVLEKLLEIDENIAHVMATDMLFAGVDTTSNTITAILYLLATNPEKQGKLREELKSQQEKRPYLRACIKESLRMLPVVSGNARKTTKDYNILGYTIPKNMLIVFQHEIMSRMETHFPRPHEYIPERWLVGKEDPLYYGNAHPFAHNPFGFGVRSCIGRRIAELEIETFLARLIQNFKIEWFGPPLRIKRTSLNYTLPPYNFIFKDV</sequence>
<dbReference type="GO" id="GO:0016705">
    <property type="term" value="F:oxidoreductase activity, acting on paired donors, with incorporation or reduction of molecular oxygen"/>
    <property type="evidence" value="ECO:0007669"/>
    <property type="project" value="InterPro"/>
</dbReference>
<evidence type="ECO:0000256" key="5">
    <source>
        <dbReference type="ARBA" id="ARBA00023002"/>
    </source>
</evidence>
<keyword evidence="3 8" id="KW-0349">Heme</keyword>
<dbReference type="GO" id="GO:0005506">
    <property type="term" value="F:iron ion binding"/>
    <property type="evidence" value="ECO:0007669"/>
    <property type="project" value="InterPro"/>
</dbReference>
<dbReference type="GeneID" id="113522175"/>
<evidence type="ECO:0000256" key="3">
    <source>
        <dbReference type="ARBA" id="ARBA00022617"/>
    </source>
</evidence>
<evidence type="ECO:0000256" key="8">
    <source>
        <dbReference type="RuleBase" id="RU000461"/>
    </source>
</evidence>
<dbReference type="InterPro" id="IPR001128">
    <property type="entry name" value="Cyt_P450"/>
</dbReference>
<dbReference type="PRINTS" id="PR00385">
    <property type="entry name" value="P450"/>
</dbReference>
<evidence type="ECO:0000256" key="4">
    <source>
        <dbReference type="ARBA" id="ARBA00022723"/>
    </source>
</evidence>
<dbReference type="CDD" id="cd11054">
    <property type="entry name" value="CYP24A1-like"/>
    <property type="match status" value="1"/>
</dbReference>
<gene>
    <name evidence="10" type="primary">LOC113522175</name>
</gene>
<keyword evidence="9" id="KW-1185">Reference proteome</keyword>
<dbReference type="InterPro" id="IPR017972">
    <property type="entry name" value="Cyt_P450_CS"/>
</dbReference>
<keyword evidence="5 8" id="KW-0560">Oxidoreductase</keyword>
<proteinExistence type="inferred from homology"/>
<evidence type="ECO:0000256" key="1">
    <source>
        <dbReference type="ARBA" id="ARBA00001971"/>
    </source>
</evidence>
<comment type="cofactor">
    <cofactor evidence="1">
        <name>heme</name>
        <dbReference type="ChEBI" id="CHEBI:30413"/>
    </cofactor>
</comment>
<dbReference type="KEGG" id="gmw:113522175"/>
<accession>A0A6J1X8G4</accession>
<dbReference type="GO" id="GO:0004497">
    <property type="term" value="F:monooxygenase activity"/>
    <property type="evidence" value="ECO:0007669"/>
    <property type="project" value="UniProtKB-KW"/>
</dbReference>
<dbReference type="Gene3D" id="1.10.630.10">
    <property type="entry name" value="Cytochrome P450"/>
    <property type="match status" value="1"/>
</dbReference>
<keyword evidence="6 8" id="KW-0408">Iron</keyword>
<comment type="similarity">
    <text evidence="2 8">Belongs to the cytochrome P450 family.</text>
</comment>
<dbReference type="SUPFAM" id="SSF48264">
    <property type="entry name" value="Cytochrome P450"/>
    <property type="match status" value="1"/>
</dbReference>
<dbReference type="AlphaFoldDB" id="A0A6J1X8G4"/>
<evidence type="ECO:0000256" key="6">
    <source>
        <dbReference type="ARBA" id="ARBA00023004"/>
    </source>
</evidence>
<dbReference type="PROSITE" id="PS00086">
    <property type="entry name" value="CYTOCHROME_P450"/>
    <property type="match status" value="1"/>
</dbReference>
<dbReference type="InterPro" id="IPR036396">
    <property type="entry name" value="Cyt_P450_sf"/>
</dbReference>
<dbReference type="PRINTS" id="PR00463">
    <property type="entry name" value="EP450I"/>
</dbReference>
<organism evidence="9 10">
    <name type="scientific">Galleria mellonella</name>
    <name type="common">Greater wax moth</name>
    <dbReference type="NCBI Taxonomy" id="7137"/>
    <lineage>
        <taxon>Eukaryota</taxon>
        <taxon>Metazoa</taxon>
        <taxon>Ecdysozoa</taxon>
        <taxon>Arthropoda</taxon>
        <taxon>Hexapoda</taxon>
        <taxon>Insecta</taxon>
        <taxon>Pterygota</taxon>
        <taxon>Neoptera</taxon>
        <taxon>Endopterygota</taxon>
        <taxon>Lepidoptera</taxon>
        <taxon>Glossata</taxon>
        <taxon>Ditrysia</taxon>
        <taxon>Pyraloidea</taxon>
        <taxon>Pyralidae</taxon>
        <taxon>Galleriinae</taxon>
        <taxon>Galleria</taxon>
    </lineage>
</organism>
<keyword evidence="7 8" id="KW-0503">Monooxygenase</keyword>
<name>A0A6J1X8G4_GALME</name>
<evidence type="ECO:0000313" key="10">
    <source>
        <dbReference type="RefSeq" id="XP_026763651.3"/>
    </source>
</evidence>
<evidence type="ECO:0000313" key="9">
    <source>
        <dbReference type="Proteomes" id="UP001652740"/>
    </source>
</evidence>
<evidence type="ECO:0000256" key="7">
    <source>
        <dbReference type="ARBA" id="ARBA00023033"/>
    </source>
</evidence>
<reference evidence="10" key="1">
    <citation type="submission" date="2025-08" db="UniProtKB">
        <authorList>
            <consortium name="RefSeq"/>
        </authorList>
    </citation>
    <scope>IDENTIFICATION</scope>
    <source>
        <tissue evidence="10">Whole larvae</tissue>
    </source>
</reference>
<dbReference type="RefSeq" id="XP_026763651.3">
    <property type="nucleotide sequence ID" value="XM_026907850.3"/>
</dbReference>
<dbReference type="InParanoid" id="A0A6J1X8G4"/>
<dbReference type="PANTHER" id="PTHR24279">
    <property type="entry name" value="CYTOCHROME P450"/>
    <property type="match status" value="1"/>
</dbReference>
<dbReference type="InterPro" id="IPR002401">
    <property type="entry name" value="Cyt_P450_E_grp-I"/>
</dbReference>
<dbReference type="Pfam" id="PF00067">
    <property type="entry name" value="p450"/>
    <property type="match status" value="1"/>
</dbReference>
<dbReference type="InterPro" id="IPR050479">
    <property type="entry name" value="CYP11_CYP27_families"/>
</dbReference>
<evidence type="ECO:0000256" key="2">
    <source>
        <dbReference type="ARBA" id="ARBA00010617"/>
    </source>
</evidence>
<dbReference type="PANTHER" id="PTHR24279:SF120">
    <property type="entry name" value="CYTOCHROME P450"/>
    <property type="match status" value="1"/>
</dbReference>
<dbReference type="Proteomes" id="UP001652740">
    <property type="component" value="Unplaced"/>
</dbReference>